<dbReference type="RefSeq" id="XP_022285895.1">
    <property type="nucleotide sequence ID" value="XM_022429088.1"/>
</dbReference>
<evidence type="ECO:0000313" key="3">
    <source>
        <dbReference type="Proteomes" id="UP000078397"/>
    </source>
</evidence>
<keyword evidence="3" id="KW-1185">Reference proteome</keyword>
<dbReference type="GeneID" id="33936354"/>
<comment type="caution">
    <text evidence="2">The sequence shown here is derived from an EMBL/GenBank/DDBJ whole genome shotgun (WGS) entry which is preliminary data.</text>
</comment>
<evidence type="ECO:0000313" key="2">
    <source>
        <dbReference type="EMBL" id="OWT43476.1"/>
    </source>
</evidence>
<dbReference type="Proteomes" id="UP000078397">
    <property type="component" value="Unassembled WGS sequence"/>
</dbReference>
<dbReference type="EMBL" id="LSBJ02000001">
    <property type="protein sequence ID" value="OWT43476.1"/>
    <property type="molecule type" value="Genomic_DNA"/>
</dbReference>
<dbReference type="KEGG" id="pchm:VFPPC_17375"/>
<evidence type="ECO:0000256" key="1">
    <source>
        <dbReference type="SAM" id="MobiDB-lite"/>
    </source>
</evidence>
<reference evidence="2 3" key="1">
    <citation type="journal article" date="2016" name="PLoS Pathog.">
        <title>Biosynthesis of antibiotic leucinostatins in bio-control fungus Purpureocillium lilacinum and their inhibition on phytophthora revealed by genome mining.</title>
        <authorList>
            <person name="Wang G."/>
            <person name="Liu Z."/>
            <person name="Lin R."/>
            <person name="Li E."/>
            <person name="Mao Z."/>
            <person name="Ling J."/>
            <person name="Yang Y."/>
            <person name="Yin W.B."/>
            <person name="Xie B."/>
        </authorList>
    </citation>
    <scope>NUCLEOTIDE SEQUENCE [LARGE SCALE GENOMIC DNA]</scope>
    <source>
        <strain evidence="2">170</strain>
    </source>
</reference>
<dbReference type="AlphaFoldDB" id="A0A219ARQ7"/>
<feature type="region of interest" description="Disordered" evidence="1">
    <location>
        <begin position="36"/>
        <end position="57"/>
    </location>
</feature>
<proteinExistence type="predicted"/>
<name>A0A219ARQ7_METCM</name>
<sequence>MTDMSMRLLLRPNTTEVQPQRVFSPGPPATYPSKPVRLAGPGHNVPHSCSPPTQHHRLHEQLATTPLVPTEYRFGCHSAVSE</sequence>
<gene>
    <name evidence="2" type="ORF">VFPPC_17375</name>
</gene>
<accession>A0A219ARQ7</accession>
<organism evidence="2 3">
    <name type="scientific">Pochonia chlamydosporia 170</name>
    <dbReference type="NCBI Taxonomy" id="1380566"/>
    <lineage>
        <taxon>Eukaryota</taxon>
        <taxon>Fungi</taxon>
        <taxon>Dikarya</taxon>
        <taxon>Ascomycota</taxon>
        <taxon>Pezizomycotina</taxon>
        <taxon>Sordariomycetes</taxon>
        <taxon>Hypocreomycetidae</taxon>
        <taxon>Hypocreales</taxon>
        <taxon>Clavicipitaceae</taxon>
        <taxon>Pochonia</taxon>
    </lineage>
</organism>
<protein>
    <submittedName>
        <fullName evidence="2">Uncharacterized protein</fullName>
    </submittedName>
</protein>